<name>E9DF58_COCPS</name>
<organism evidence="2">
    <name type="scientific">Coccidioides posadasii (strain RMSCC 757 / Silveira)</name>
    <name type="common">Valley fever fungus</name>
    <dbReference type="NCBI Taxonomy" id="443226"/>
    <lineage>
        <taxon>Eukaryota</taxon>
        <taxon>Fungi</taxon>
        <taxon>Dikarya</taxon>
        <taxon>Ascomycota</taxon>
        <taxon>Pezizomycotina</taxon>
        <taxon>Eurotiomycetes</taxon>
        <taxon>Eurotiomycetidae</taxon>
        <taxon>Onygenales</taxon>
        <taxon>Onygenaceae</taxon>
        <taxon>Coccidioides</taxon>
    </lineage>
</organism>
<dbReference type="Proteomes" id="UP000002497">
    <property type="component" value="Unassembled WGS sequence"/>
</dbReference>
<protein>
    <submittedName>
        <fullName evidence="1">Uncharacterized protein</fullName>
    </submittedName>
</protein>
<reference evidence="2" key="2">
    <citation type="submission" date="2010-03" db="EMBL/GenBank/DDBJ databases">
        <title>The genome sequence of Coccidioides posadasii strain Silveira.</title>
        <authorList>
            <consortium name="The Broad Institute Genome Sequencing Center for Infectious Disease"/>
            <person name="Neafsey D."/>
            <person name="Orbach M."/>
            <person name="Henn M.R."/>
            <person name="Cole G.T."/>
            <person name="Galgiani J."/>
            <person name="Gardner M.J."/>
            <person name="Kirkland T.N."/>
            <person name="Taylor J.W."/>
            <person name="Young S.K."/>
            <person name="Zeng Q."/>
            <person name="Koehrsen M."/>
            <person name="Alvarado L."/>
            <person name="Berlin A."/>
            <person name="Borenstein D."/>
            <person name="Chapman S.B."/>
            <person name="Chen Z."/>
            <person name="Engels R."/>
            <person name="Freedman E."/>
            <person name="Gellesch M."/>
            <person name="Goldberg J."/>
            <person name="Griggs A."/>
            <person name="Gujja S."/>
            <person name="Heilman E."/>
            <person name="Heiman D."/>
            <person name="Howarth C."/>
            <person name="Jen D."/>
            <person name="Larson L."/>
            <person name="Mehta T."/>
            <person name="Neiman D."/>
            <person name="Park D."/>
            <person name="Pearson M."/>
            <person name="Richards J."/>
            <person name="Roberts A."/>
            <person name="Saif S."/>
            <person name="Shea T."/>
            <person name="Shenoy N."/>
            <person name="Sisk P."/>
            <person name="Stolte C."/>
            <person name="Sykes S."/>
            <person name="Walk T."/>
            <person name="White J."/>
            <person name="Yandava C."/>
            <person name="Haas B."/>
            <person name="Nusbaum C."/>
            <person name="Birren B."/>
        </authorList>
    </citation>
    <scope>NUCLEOTIDE SEQUENCE [LARGE SCALE GENOMIC DNA]</scope>
    <source>
        <strain evidence="2">RMSCC 757 / Silveira</strain>
    </source>
</reference>
<proteinExistence type="predicted"/>
<dbReference type="VEuPathDB" id="FungiDB:CPSG_08614"/>
<keyword evidence="2" id="KW-1185">Reference proteome</keyword>
<accession>E9DF58</accession>
<dbReference type="AlphaFoldDB" id="E9DF58"/>
<reference evidence="2" key="1">
    <citation type="journal article" date="2010" name="Genome Res.">
        <title>Population genomic sequencing of Coccidioides fungi reveals recent hybridization and transposon control.</title>
        <authorList>
            <person name="Neafsey D.E."/>
            <person name="Barker B.M."/>
            <person name="Sharpton T.J."/>
            <person name="Stajich J.E."/>
            <person name="Park D.J."/>
            <person name="Whiston E."/>
            <person name="Hung C.-Y."/>
            <person name="McMahan C."/>
            <person name="White J."/>
            <person name="Sykes S."/>
            <person name="Heiman D."/>
            <person name="Young S."/>
            <person name="Zeng Q."/>
            <person name="Abouelleil A."/>
            <person name="Aftuck L."/>
            <person name="Bessette D."/>
            <person name="Brown A."/>
            <person name="FitzGerald M."/>
            <person name="Lui A."/>
            <person name="Macdonald J.P."/>
            <person name="Priest M."/>
            <person name="Orbach M.J."/>
            <person name="Galgiani J.N."/>
            <person name="Kirkland T.N."/>
            <person name="Cole G.T."/>
            <person name="Birren B.W."/>
            <person name="Henn M.R."/>
            <person name="Taylor J.W."/>
            <person name="Rounsley S.D."/>
        </authorList>
    </citation>
    <scope>NUCLEOTIDE SEQUENCE [LARGE SCALE GENOMIC DNA]</scope>
    <source>
        <strain evidence="2">RMSCC 757 / Silveira</strain>
    </source>
</reference>
<evidence type="ECO:0000313" key="2">
    <source>
        <dbReference type="Proteomes" id="UP000002497"/>
    </source>
</evidence>
<sequence>MDWGCSGCCLGDGVPGVGAAGGAGAGAGAGGANTVEASLSLISMSLSLSLSLCVCGSELEIPSWPASFLPSFLPTVCFALGRPFAPSPHCQLFTNPVPLVRPISGRLG</sequence>
<dbReference type="HOGENOM" id="CLU_2196716_0_0_1"/>
<dbReference type="EMBL" id="GL636503">
    <property type="protein sequence ID" value="EFW14956.1"/>
    <property type="molecule type" value="Genomic_DNA"/>
</dbReference>
<gene>
    <name evidence="1" type="ORF">CPSG_08614</name>
</gene>
<evidence type="ECO:0000313" key="1">
    <source>
        <dbReference type="EMBL" id="EFW14956.1"/>
    </source>
</evidence>